<evidence type="ECO:0000313" key="2">
    <source>
        <dbReference type="EMBL" id="GAH53551.1"/>
    </source>
</evidence>
<evidence type="ECO:0000256" key="1">
    <source>
        <dbReference type="SAM" id="Phobius"/>
    </source>
</evidence>
<keyword evidence="1" id="KW-0472">Membrane</keyword>
<sequence length="178" mass="21579">IYKIKLNKKIANKRGIKKIIEKKSIKRITNAFLMMSIIFLSGIYYTLNYPRTSEWTRYYFADSQTDVVLFAGNYFNENPLYTENILLVENQGGEYIHFLYALIQVENLEKIYYTFDHNFSYYLNYTKYIEFKGDIEFMNVSYVLFNVKFTDADFQTNLYYDFNILYRNEDDWIFAKLK</sequence>
<protein>
    <submittedName>
        <fullName evidence="2">Uncharacterized protein</fullName>
    </submittedName>
</protein>
<organism evidence="2">
    <name type="scientific">marine sediment metagenome</name>
    <dbReference type="NCBI Taxonomy" id="412755"/>
    <lineage>
        <taxon>unclassified sequences</taxon>
        <taxon>metagenomes</taxon>
        <taxon>ecological metagenomes</taxon>
    </lineage>
</organism>
<reference evidence="2" key="1">
    <citation type="journal article" date="2014" name="Front. Microbiol.">
        <title>High frequency of phylogenetically diverse reductive dehalogenase-homologous genes in deep subseafloor sedimentary metagenomes.</title>
        <authorList>
            <person name="Kawai M."/>
            <person name="Futagami T."/>
            <person name="Toyoda A."/>
            <person name="Takaki Y."/>
            <person name="Nishi S."/>
            <person name="Hori S."/>
            <person name="Arai W."/>
            <person name="Tsubouchi T."/>
            <person name="Morono Y."/>
            <person name="Uchiyama I."/>
            <person name="Ito T."/>
            <person name="Fujiyama A."/>
            <person name="Inagaki F."/>
            <person name="Takami H."/>
        </authorList>
    </citation>
    <scope>NUCLEOTIDE SEQUENCE</scope>
    <source>
        <strain evidence="2">Expedition CK06-06</strain>
    </source>
</reference>
<feature type="transmembrane region" description="Helical" evidence="1">
    <location>
        <begin position="28"/>
        <end position="47"/>
    </location>
</feature>
<comment type="caution">
    <text evidence="2">The sequence shown here is derived from an EMBL/GenBank/DDBJ whole genome shotgun (WGS) entry which is preliminary data.</text>
</comment>
<proteinExistence type="predicted"/>
<keyword evidence="1" id="KW-0812">Transmembrane</keyword>
<gene>
    <name evidence="2" type="ORF">S03H2_30086</name>
</gene>
<dbReference type="AlphaFoldDB" id="X1G6M1"/>
<name>X1G6M1_9ZZZZ</name>
<accession>X1G6M1</accession>
<dbReference type="EMBL" id="BARU01018190">
    <property type="protein sequence ID" value="GAH53551.1"/>
    <property type="molecule type" value="Genomic_DNA"/>
</dbReference>
<feature type="non-terminal residue" evidence="2">
    <location>
        <position position="1"/>
    </location>
</feature>
<keyword evidence="1" id="KW-1133">Transmembrane helix</keyword>